<evidence type="ECO:0000313" key="2">
    <source>
        <dbReference type="EMBL" id="GEZ86411.1"/>
    </source>
</evidence>
<dbReference type="GO" id="GO:0008270">
    <property type="term" value="F:zinc ion binding"/>
    <property type="evidence" value="ECO:0007669"/>
    <property type="project" value="InterPro"/>
</dbReference>
<feature type="coiled-coil region" evidence="1">
    <location>
        <begin position="132"/>
        <end position="177"/>
    </location>
</feature>
<dbReference type="GO" id="GO:0003676">
    <property type="term" value="F:nucleic acid binding"/>
    <property type="evidence" value="ECO:0007669"/>
    <property type="project" value="InterPro"/>
</dbReference>
<keyword evidence="1" id="KW-0175">Coiled coil</keyword>
<feature type="non-terminal residue" evidence="2">
    <location>
        <position position="241"/>
    </location>
</feature>
<comment type="caution">
    <text evidence="2">The sequence shown here is derived from an EMBL/GenBank/DDBJ whole genome shotgun (WGS) entry which is preliminary data.</text>
</comment>
<evidence type="ECO:0000256" key="1">
    <source>
        <dbReference type="SAM" id="Coils"/>
    </source>
</evidence>
<proteinExistence type="predicted"/>
<evidence type="ECO:0008006" key="3">
    <source>
        <dbReference type="Google" id="ProtNLM"/>
    </source>
</evidence>
<dbReference type="Gene3D" id="4.10.60.10">
    <property type="entry name" value="Zinc finger, CCHC-type"/>
    <property type="match status" value="1"/>
</dbReference>
<sequence length="241" mass="28125">MNGVRARENVGSLVVQQFGIHCFNYKEFGHFAKECRKPKRVKDSTYHKEKMLLCIQAEKGVPLQAEQSDWLADTNKEIDKQELEAHYNYMAKIQEVPNADSDTDSEPLEHVQYNDEYNVFANVNQHSCANLIENLKLDVDENKRIQKQLKKANTSLTHELEQRKSNLAETNKTLEESNSVRDSCLIALQTKQTEFEKYKACNDRTVDYDKIEFVKEKHDELVKQRLLTKSHYEGLVKEKIK</sequence>
<dbReference type="EMBL" id="BKCJ010334099">
    <property type="protein sequence ID" value="GEZ86411.1"/>
    <property type="molecule type" value="Genomic_DNA"/>
</dbReference>
<protein>
    <recommendedName>
        <fullName evidence="3">CCHC-type domain-containing protein</fullName>
    </recommendedName>
</protein>
<dbReference type="SUPFAM" id="SSF57756">
    <property type="entry name" value="Retrovirus zinc finger-like domains"/>
    <property type="match status" value="1"/>
</dbReference>
<name>A0A699IUA0_TANCI</name>
<gene>
    <name evidence="2" type="ORF">Tci_558384</name>
</gene>
<accession>A0A699IUA0</accession>
<dbReference type="InterPro" id="IPR036875">
    <property type="entry name" value="Znf_CCHC_sf"/>
</dbReference>
<organism evidence="2">
    <name type="scientific">Tanacetum cinerariifolium</name>
    <name type="common">Dalmatian daisy</name>
    <name type="synonym">Chrysanthemum cinerariifolium</name>
    <dbReference type="NCBI Taxonomy" id="118510"/>
    <lineage>
        <taxon>Eukaryota</taxon>
        <taxon>Viridiplantae</taxon>
        <taxon>Streptophyta</taxon>
        <taxon>Embryophyta</taxon>
        <taxon>Tracheophyta</taxon>
        <taxon>Spermatophyta</taxon>
        <taxon>Magnoliopsida</taxon>
        <taxon>eudicotyledons</taxon>
        <taxon>Gunneridae</taxon>
        <taxon>Pentapetalae</taxon>
        <taxon>asterids</taxon>
        <taxon>campanulids</taxon>
        <taxon>Asterales</taxon>
        <taxon>Asteraceae</taxon>
        <taxon>Asteroideae</taxon>
        <taxon>Anthemideae</taxon>
        <taxon>Anthemidinae</taxon>
        <taxon>Tanacetum</taxon>
    </lineage>
</organism>
<reference evidence="2" key="1">
    <citation type="journal article" date="2019" name="Sci. Rep.">
        <title>Draft genome of Tanacetum cinerariifolium, the natural source of mosquito coil.</title>
        <authorList>
            <person name="Yamashiro T."/>
            <person name="Shiraishi A."/>
            <person name="Satake H."/>
            <person name="Nakayama K."/>
        </authorList>
    </citation>
    <scope>NUCLEOTIDE SEQUENCE</scope>
</reference>
<dbReference type="AlphaFoldDB" id="A0A699IUA0"/>